<dbReference type="GO" id="GO:0000156">
    <property type="term" value="F:phosphorelay response regulator activity"/>
    <property type="evidence" value="ECO:0007669"/>
    <property type="project" value="TreeGrafter"/>
</dbReference>
<dbReference type="Gene3D" id="3.40.50.2300">
    <property type="match status" value="1"/>
</dbReference>
<dbReference type="PROSITE" id="PS51755">
    <property type="entry name" value="OMPR_PHOB"/>
    <property type="match status" value="1"/>
</dbReference>
<dbReference type="GO" id="GO:0005829">
    <property type="term" value="C:cytosol"/>
    <property type="evidence" value="ECO:0007669"/>
    <property type="project" value="TreeGrafter"/>
</dbReference>
<dbReference type="EMBL" id="CP049934">
    <property type="protein sequence ID" value="QIM17110.1"/>
    <property type="molecule type" value="Genomic_DNA"/>
</dbReference>
<evidence type="ECO:0000259" key="8">
    <source>
        <dbReference type="PROSITE" id="PS50110"/>
    </source>
</evidence>
<dbReference type="Gene3D" id="1.10.10.10">
    <property type="entry name" value="Winged helix-like DNA-binding domain superfamily/Winged helix DNA-binding domain"/>
    <property type="match status" value="1"/>
</dbReference>
<feature type="domain" description="OmpR/PhoB-type" evidence="9">
    <location>
        <begin position="144"/>
        <end position="241"/>
    </location>
</feature>
<keyword evidence="3" id="KW-0805">Transcription regulation</keyword>
<feature type="DNA-binding region" description="OmpR/PhoB-type" evidence="7">
    <location>
        <begin position="144"/>
        <end position="241"/>
    </location>
</feature>
<keyword evidence="1 6" id="KW-0597">Phosphoprotein</keyword>
<evidence type="ECO:0000313" key="11">
    <source>
        <dbReference type="Proteomes" id="UP000501387"/>
    </source>
</evidence>
<dbReference type="Pfam" id="PF00072">
    <property type="entry name" value="Response_reg"/>
    <property type="match status" value="1"/>
</dbReference>
<keyword evidence="11" id="KW-1185">Reference proteome</keyword>
<dbReference type="InterPro" id="IPR001867">
    <property type="entry name" value="OmpR/PhoB-type_DNA-bd"/>
</dbReference>
<dbReference type="KEGG" id="lins:G7067_12955"/>
<evidence type="ECO:0000313" key="10">
    <source>
        <dbReference type="EMBL" id="QIM17110.1"/>
    </source>
</evidence>
<name>A0A6G8FKU8_9MICO</name>
<evidence type="ECO:0000256" key="2">
    <source>
        <dbReference type="ARBA" id="ARBA00023012"/>
    </source>
</evidence>
<keyword evidence="5" id="KW-0804">Transcription</keyword>
<dbReference type="FunFam" id="1.10.10.10:FF:000005">
    <property type="entry name" value="Two-component system response regulator"/>
    <property type="match status" value="1"/>
</dbReference>
<dbReference type="Pfam" id="PF00486">
    <property type="entry name" value="Trans_reg_C"/>
    <property type="match status" value="1"/>
</dbReference>
<dbReference type="Proteomes" id="UP000501387">
    <property type="component" value="Chromosome"/>
</dbReference>
<evidence type="ECO:0000256" key="4">
    <source>
        <dbReference type="ARBA" id="ARBA00023125"/>
    </source>
</evidence>
<dbReference type="PROSITE" id="PS50110">
    <property type="entry name" value="RESPONSE_REGULATORY"/>
    <property type="match status" value="1"/>
</dbReference>
<protein>
    <submittedName>
        <fullName evidence="10">Response regulator transcription factor</fullName>
    </submittedName>
</protein>
<feature type="modified residue" description="4-aspartylphosphate" evidence="6">
    <location>
        <position position="64"/>
    </location>
</feature>
<dbReference type="AlphaFoldDB" id="A0A6G8FKU8"/>
<dbReference type="InterPro" id="IPR001789">
    <property type="entry name" value="Sig_transdc_resp-reg_receiver"/>
</dbReference>
<keyword evidence="2" id="KW-0902">Two-component regulatory system</keyword>
<keyword evidence="4 7" id="KW-0238">DNA-binding</keyword>
<dbReference type="GO" id="GO:0006355">
    <property type="term" value="P:regulation of DNA-templated transcription"/>
    <property type="evidence" value="ECO:0007669"/>
    <property type="project" value="InterPro"/>
</dbReference>
<dbReference type="InterPro" id="IPR036388">
    <property type="entry name" value="WH-like_DNA-bd_sf"/>
</dbReference>
<dbReference type="SMART" id="SM00448">
    <property type="entry name" value="REC"/>
    <property type="match status" value="1"/>
</dbReference>
<dbReference type="PANTHER" id="PTHR48111:SF28">
    <property type="entry name" value="TRANSCRIPTIONAL REGULATORY PROTEIN TCRX-RELATED"/>
    <property type="match status" value="1"/>
</dbReference>
<evidence type="ECO:0000256" key="3">
    <source>
        <dbReference type="ARBA" id="ARBA00023015"/>
    </source>
</evidence>
<dbReference type="GO" id="GO:0000976">
    <property type="term" value="F:transcription cis-regulatory region binding"/>
    <property type="evidence" value="ECO:0007669"/>
    <property type="project" value="TreeGrafter"/>
</dbReference>
<accession>A0A6G8FKU8</accession>
<evidence type="ECO:0000256" key="1">
    <source>
        <dbReference type="ARBA" id="ARBA00022553"/>
    </source>
</evidence>
<reference evidence="10 11" key="1">
    <citation type="submission" date="2020-03" db="EMBL/GenBank/DDBJ databases">
        <title>Leucobacter sp. nov., isolated from beetles.</title>
        <authorList>
            <person name="Hyun D.-W."/>
            <person name="Bae J.-W."/>
        </authorList>
    </citation>
    <scope>NUCLEOTIDE SEQUENCE [LARGE SCALE GENOMIC DNA]</scope>
    <source>
        <strain evidence="10 11">HDW9B</strain>
    </source>
</reference>
<evidence type="ECO:0000256" key="7">
    <source>
        <dbReference type="PROSITE-ProRule" id="PRU01091"/>
    </source>
</evidence>
<evidence type="ECO:0000256" key="5">
    <source>
        <dbReference type="ARBA" id="ARBA00023163"/>
    </source>
</evidence>
<gene>
    <name evidence="10" type="ORF">G7067_12955</name>
</gene>
<dbReference type="RefSeq" id="WP_166325153.1">
    <property type="nucleotide sequence ID" value="NZ_CP049934.1"/>
</dbReference>
<dbReference type="InterPro" id="IPR039420">
    <property type="entry name" value="WalR-like"/>
</dbReference>
<dbReference type="GO" id="GO:0032993">
    <property type="term" value="C:protein-DNA complex"/>
    <property type="evidence" value="ECO:0007669"/>
    <property type="project" value="TreeGrafter"/>
</dbReference>
<organism evidence="10 11">
    <name type="scientific">Leucobacter insecticola</name>
    <dbReference type="NCBI Taxonomy" id="2714934"/>
    <lineage>
        <taxon>Bacteria</taxon>
        <taxon>Bacillati</taxon>
        <taxon>Actinomycetota</taxon>
        <taxon>Actinomycetes</taxon>
        <taxon>Micrococcales</taxon>
        <taxon>Microbacteriaceae</taxon>
        <taxon>Leucobacter</taxon>
    </lineage>
</organism>
<dbReference type="SMART" id="SM00862">
    <property type="entry name" value="Trans_reg_C"/>
    <property type="match status" value="1"/>
</dbReference>
<evidence type="ECO:0000256" key="6">
    <source>
        <dbReference type="PROSITE-ProRule" id="PRU00169"/>
    </source>
</evidence>
<dbReference type="InterPro" id="IPR011006">
    <property type="entry name" value="CheY-like_superfamily"/>
</dbReference>
<dbReference type="PANTHER" id="PTHR48111">
    <property type="entry name" value="REGULATOR OF RPOS"/>
    <property type="match status" value="1"/>
</dbReference>
<dbReference type="SUPFAM" id="SSF52172">
    <property type="entry name" value="CheY-like"/>
    <property type="match status" value="1"/>
</dbReference>
<proteinExistence type="predicted"/>
<sequence length="243" mass="26916">MAVRNPQQSGGEKIRALVVDNDPRVAQLIAMTLRYEGWDVETAGTGAEALEKIRAHAPDVSVFDTGLPDLDGMEFLSTVRAAGDMFPVLFLSSPESEEERLNGLTSGGDDAMVKPFAPEELVARLRGLVRRAQVSKASHPGLHDPVLRVGDLTLNEDSYEVERSGRPIPVTNTEFELLRYLMRNPGRVLSKTQVLDRVWAYDFTGKSTVVELYVSYLRKKIDSDFDPMLHTVRGAGYILKPVS</sequence>
<feature type="domain" description="Response regulatory" evidence="8">
    <location>
        <begin position="15"/>
        <end position="129"/>
    </location>
</feature>
<evidence type="ECO:0000259" key="9">
    <source>
        <dbReference type="PROSITE" id="PS51755"/>
    </source>
</evidence>
<dbReference type="CDD" id="cd00383">
    <property type="entry name" value="trans_reg_C"/>
    <property type="match status" value="1"/>
</dbReference>